<feature type="domain" description="TonB-dependent receptor plug" evidence="14">
    <location>
        <begin position="73"/>
        <end position="177"/>
    </location>
</feature>
<dbReference type="OrthoDB" id="8727862at2"/>
<evidence type="ECO:0000256" key="8">
    <source>
        <dbReference type="ARBA" id="ARBA00023170"/>
    </source>
</evidence>
<evidence type="ECO:0000256" key="12">
    <source>
        <dbReference type="SAM" id="SignalP"/>
    </source>
</evidence>
<dbReference type="SUPFAM" id="SSF56935">
    <property type="entry name" value="Porins"/>
    <property type="match status" value="1"/>
</dbReference>
<dbReference type="CDD" id="cd01347">
    <property type="entry name" value="ligand_gated_channel"/>
    <property type="match status" value="1"/>
</dbReference>
<dbReference type="GO" id="GO:0009279">
    <property type="term" value="C:cell outer membrane"/>
    <property type="evidence" value="ECO:0007669"/>
    <property type="project" value="UniProtKB-SubCell"/>
</dbReference>
<comment type="similarity">
    <text evidence="2 10 11">Belongs to the TonB-dependent receptor family.</text>
</comment>
<dbReference type="Gene3D" id="2.40.170.20">
    <property type="entry name" value="TonB-dependent receptor, beta-barrel domain"/>
    <property type="match status" value="1"/>
</dbReference>
<dbReference type="PROSITE" id="PS52016">
    <property type="entry name" value="TONB_DEPENDENT_REC_3"/>
    <property type="match status" value="1"/>
</dbReference>
<evidence type="ECO:0000313" key="15">
    <source>
        <dbReference type="EMBL" id="OFA07253.1"/>
    </source>
</evidence>
<proteinExistence type="inferred from homology"/>
<evidence type="ECO:0000313" key="16">
    <source>
        <dbReference type="Proteomes" id="UP000175989"/>
    </source>
</evidence>
<dbReference type="InterPro" id="IPR036942">
    <property type="entry name" value="Beta-barrel_TonB_sf"/>
</dbReference>
<gene>
    <name evidence="15" type="primary">cirA_10</name>
    <name evidence="15" type="ORF">DUPY_13610</name>
</gene>
<feature type="chain" id="PRO_5009208320" evidence="12">
    <location>
        <begin position="34"/>
        <end position="859"/>
    </location>
</feature>
<evidence type="ECO:0000256" key="9">
    <source>
        <dbReference type="ARBA" id="ARBA00023237"/>
    </source>
</evidence>
<keyword evidence="3 10" id="KW-0813">Transport</keyword>
<dbReference type="PANTHER" id="PTHR40980">
    <property type="entry name" value="PLUG DOMAIN-CONTAINING PROTEIN"/>
    <property type="match status" value="1"/>
</dbReference>
<comment type="caution">
    <text evidence="15">The sequence shown here is derived from an EMBL/GenBank/DDBJ whole genome shotgun (WGS) entry which is preliminary data.</text>
</comment>
<evidence type="ECO:0000259" key="14">
    <source>
        <dbReference type="Pfam" id="PF07715"/>
    </source>
</evidence>
<evidence type="ECO:0000256" key="7">
    <source>
        <dbReference type="ARBA" id="ARBA00023136"/>
    </source>
</evidence>
<dbReference type="NCBIfam" id="TIGR01782">
    <property type="entry name" value="TonB-Xanth-Caul"/>
    <property type="match status" value="1"/>
</dbReference>
<evidence type="ECO:0000256" key="4">
    <source>
        <dbReference type="ARBA" id="ARBA00022452"/>
    </source>
</evidence>
<keyword evidence="5 10" id="KW-0812">Transmembrane</keyword>
<keyword evidence="8 15" id="KW-0675">Receptor</keyword>
<dbReference type="InterPro" id="IPR037066">
    <property type="entry name" value="Plug_dom_sf"/>
</dbReference>
<reference evidence="16" key="1">
    <citation type="journal article" date="2016" name="Front. Microbiol.">
        <title>Molecular Keys to the Janthinobacterium and Duganella spp. Interaction with the Plant Pathogen Fusarium graminearum.</title>
        <authorList>
            <person name="Haack F.S."/>
            <person name="Poehlein A."/>
            <person name="Kroger C."/>
            <person name="Voigt C.A."/>
            <person name="Piepenbring M."/>
            <person name="Bode H.B."/>
            <person name="Daniel R."/>
            <person name="Schafer W."/>
            <person name="Streit W.R."/>
        </authorList>
    </citation>
    <scope>NUCLEOTIDE SEQUENCE [LARGE SCALE GENOMIC DNA]</scope>
    <source>
        <strain evidence="16">T54</strain>
    </source>
</reference>
<dbReference type="PANTHER" id="PTHR40980:SF4">
    <property type="entry name" value="TONB-DEPENDENT RECEPTOR-LIKE BETA-BARREL DOMAIN-CONTAINING PROTEIN"/>
    <property type="match status" value="1"/>
</dbReference>
<dbReference type="Proteomes" id="UP000175989">
    <property type="component" value="Unassembled WGS sequence"/>
</dbReference>
<evidence type="ECO:0000256" key="2">
    <source>
        <dbReference type="ARBA" id="ARBA00009810"/>
    </source>
</evidence>
<evidence type="ECO:0000256" key="1">
    <source>
        <dbReference type="ARBA" id="ARBA00004571"/>
    </source>
</evidence>
<evidence type="ECO:0000256" key="10">
    <source>
        <dbReference type="PROSITE-ProRule" id="PRU01360"/>
    </source>
</evidence>
<keyword evidence="12" id="KW-0732">Signal</keyword>
<keyword evidence="16" id="KW-1185">Reference proteome</keyword>
<dbReference type="InterPro" id="IPR010104">
    <property type="entry name" value="TonB_rcpt_bac"/>
</dbReference>
<dbReference type="RefSeq" id="WP_070247087.1">
    <property type="nucleotide sequence ID" value="NZ_LROM01000062.1"/>
</dbReference>
<feature type="domain" description="TonB-dependent receptor-like beta-barrel" evidence="13">
    <location>
        <begin position="383"/>
        <end position="825"/>
    </location>
</feature>
<dbReference type="EMBL" id="LROM01000062">
    <property type="protein sequence ID" value="OFA07253.1"/>
    <property type="molecule type" value="Genomic_DNA"/>
</dbReference>
<evidence type="ECO:0000259" key="13">
    <source>
        <dbReference type="Pfam" id="PF00593"/>
    </source>
</evidence>
<keyword evidence="4 10" id="KW-1134">Transmembrane beta strand</keyword>
<dbReference type="InterPro" id="IPR012910">
    <property type="entry name" value="Plug_dom"/>
</dbReference>
<dbReference type="InterPro" id="IPR000531">
    <property type="entry name" value="Beta-barrel_TonB"/>
</dbReference>
<evidence type="ECO:0000256" key="6">
    <source>
        <dbReference type="ARBA" id="ARBA00023077"/>
    </source>
</evidence>
<sequence length="859" mass="92706">MTTTAPHLSTLPRLNALTLGVLAMLAGLSCASAQTAVPLDGANGANAALVTAANSVVIAGQRSSLRNAIAAQEKADNIVSVISSDDIGGLPDKNAAEALARLPGVSVQRDQGEGRYVSVRGLGPDLNAVTINGALVPSPEAGRRAVALDVLPAGLIRSLEVSKTLTPDQDANSLGGTVEVKTLSAFDLPGKLLSGSIGASRDQNIGKTSPNASMLFADRFMDGKLGVAGGISFEKREFGSDNVETGGAWEGNNPGKLSGVELRDYLPTRERRAAAINLDYHGDEHSKYFLRSFISDFSDDEVRDRLTISNVAGGSVAEGATATARGERRLRQRKYTQTISSVVAGTEQKWDRWKLEVSGGISRATDDAPESINDARFRGSSNFAGVGFTGTDIPRLTGPESLYDASKYKLNSIALKQGDATDKERHLRFDLGRKYDLGEGTGKFKFGAKTSRREKDNNTEAWSYSSSQIGGASTALTSYITGEQLDFKLGRIGNAINPGAIRQLVAGLNRANARVLVDSTVDDYGLHEDIDAAYLQHSYDLDNWHLLAGVRAEHTRFKAAGTSVNEEEESFTPVQRQRSYTDWLPTLQARYDLDGKTSVRGAWTHSVVRANFDQLKPGISQSSDTEATIGNPDLAPLKSTNLDLGIERVLGDDGAVSAYVFHKDIKNFTYTTNLAGSGAWAGYTSAITYANGDQASVKGLELSYNQPLRMLPAPFNNLVFGANGSLTRSKANVARYDQAVGAMRARSIHLPGQSNRVMNLMLGYEQGPLSTRIAVNYKSPYLLEMGDDILDAGQDRIVDSQKQVDFSLSYQLTRQMQLNLEAANLNNEKYYTYLGSKAYNAQYEQYGRTYKLSLKVSLF</sequence>
<comment type="subcellular location">
    <subcellularLocation>
        <location evidence="1 10">Cell outer membrane</location>
        <topology evidence="1 10">Multi-pass membrane protein</topology>
    </subcellularLocation>
</comment>
<dbReference type="Pfam" id="PF00593">
    <property type="entry name" value="TonB_dep_Rec_b-barrel"/>
    <property type="match status" value="1"/>
</dbReference>
<organism evidence="15 16">
    <name type="scientific">Duganella phyllosphaerae</name>
    <dbReference type="NCBI Taxonomy" id="762836"/>
    <lineage>
        <taxon>Bacteria</taxon>
        <taxon>Pseudomonadati</taxon>
        <taxon>Pseudomonadota</taxon>
        <taxon>Betaproteobacteria</taxon>
        <taxon>Burkholderiales</taxon>
        <taxon>Oxalobacteraceae</taxon>
        <taxon>Telluria group</taxon>
        <taxon>Duganella</taxon>
    </lineage>
</organism>
<dbReference type="Gene3D" id="2.170.130.10">
    <property type="entry name" value="TonB-dependent receptor, plug domain"/>
    <property type="match status" value="1"/>
</dbReference>
<dbReference type="AlphaFoldDB" id="A0A1E7X450"/>
<evidence type="ECO:0000256" key="5">
    <source>
        <dbReference type="ARBA" id="ARBA00022692"/>
    </source>
</evidence>
<evidence type="ECO:0000256" key="11">
    <source>
        <dbReference type="RuleBase" id="RU003357"/>
    </source>
</evidence>
<keyword evidence="9 10" id="KW-0998">Cell outer membrane</keyword>
<evidence type="ECO:0000256" key="3">
    <source>
        <dbReference type="ARBA" id="ARBA00022448"/>
    </source>
</evidence>
<keyword evidence="6 11" id="KW-0798">TonB box</keyword>
<name>A0A1E7X450_9BURK</name>
<feature type="signal peptide" evidence="12">
    <location>
        <begin position="1"/>
        <end position="33"/>
    </location>
</feature>
<accession>A0A1E7X450</accession>
<dbReference type="Pfam" id="PF07715">
    <property type="entry name" value="Plug"/>
    <property type="match status" value="1"/>
</dbReference>
<protein>
    <submittedName>
        <fullName evidence="15">Colicin I receptor</fullName>
    </submittedName>
</protein>
<keyword evidence="7 10" id="KW-0472">Membrane</keyword>
<dbReference type="InterPro" id="IPR039426">
    <property type="entry name" value="TonB-dep_rcpt-like"/>
</dbReference>
<dbReference type="PATRIC" id="fig|762836.4.peg.1421"/>